<evidence type="ECO:0000256" key="1">
    <source>
        <dbReference type="SAM" id="MobiDB-lite"/>
    </source>
</evidence>
<dbReference type="InterPro" id="IPR043136">
    <property type="entry name" value="B30.2/SPRY_sf"/>
</dbReference>
<dbReference type="AlphaFoldDB" id="D2VG86"/>
<feature type="region of interest" description="Disordered" evidence="1">
    <location>
        <begin position="1"/>
        <end position="25"/>
    </location>
</feature>
<protein>
    <submittedName>
        <fullName evidence="3">Predicted protein</fullName>
    </submittedName>
</protein>
<sequence length="385" mass="44984">MGKEQLNKEPQNRYHPYSDNRKSKKDDLEEEDDIYFFETWYIPKHMITSILQFLDLKSLVEKGLLINKKFYRVICDDCEGVLWETFCVKQAAWLKPLFNDLKKSLQTRKHKWMRFMSIFTNNYNQWDNTPNYSPTIDVDFRLYNNSTDAQETNSQQIEGSSNACQTVKYLGITKNTSCSSTYEINSQTVKCFHIRLDCKPSKTNVGLGIAEKSFLLLERKFVGFNPYNAGCSSNGRARHYFPNVQERYSEATCGFFFEGDIISIVVDMLGRSVSFYINGTFSHEFKNIQFRGLMDTYRITATMFSSGDQFSFVQESRLGVPELLLIYDQCEKSYETYHVHLKSIKEEFREVAEQFMRDCDDLDFISTSMATMKSFINKFNNGSKN</sequence>
<name>D2VG86_NAEGR</name>
<dbReference type="OMA" id="KHKWMRF"/>
<evidence type="ECO:0000313" key="4">
    <source>
        <dbReference type="Proteomes" id="UP000006671"/>
    </source>
</evidence>
<dbReference type="PROSITE" id="PS50181">
    <property type="entry name" value="FBOX"/>
    <property type="match status" value="1"/>
</dbReference>
<proteinExistence type="predicted"/>
<dbReference type="Proteomes" id="UP000006671">
    <property type="component" value="Unassembled WGS sequence"/>
</dbReference>
<evidence type="ECO:0000313" key="3">
    <source>
        <dbReference type="EMBL" id="EFC44307.1"/>
    </source>
</evidence>
<dbReference type="EMBL" id="GG738869">
    <property type="protein sequence ID" value="EFC44307.1"/>
    <property type="molecule type" value="Genomic_DNA"/>
</dbReference>
<organism evidence="4">
    <name type="scientific">Naegleria gruberi</name>
    <name type="common">Amoeba</name>
    <dbReference type="NCBI Taxonomy" id="5762"/>
    <lineage>
        <taxon>Eukaryota</taxon>
        <taxon>Discoba</taxon>
        <taxon>Heterolobosea</taxon>
        <taxon>Tetramitia</taxon>
        <taxon>Eutetramitia</taxon>
        <taxon>Vahlkampfiidae</taxon>
        <taxon>Naegleria</taxon>
    </lineage>
</organism>
<dbReference type="OrthoDB" id="5951542at2759"/>
<dbReference type="VEuPathDB" id="AmoebaDB:NAEGRDRAFT_67891"/>
<gene>
    <name evidence="3" type="ORF">NAEGRDRAFT_67891</name>
</gene>
<dbReference type="InterPro" id="IPR001810">
    <property type="entry name" value="F-box_dom"/>
</dbReference>
<dbReference type="RefSeq" id="XP_002677051.1">
    <property type="nucleotide sequence ID" value="XM_002677005.1"/>
</dbReference>
<dbReference type="InterPro" id="IPR003877">
    <property type="entry name" value="SPRY_dom"/>
</dbReference>
<feature type="domain" description="F-box" evidence="2">
    <location>
        <begin position="36"/>
        <end position="86"/>
    </location>
</feature>
<dbReference type="KEGG" id="ngr:NAEGRDRAFT_67891"/>
<dbReference type="Pfam" id="PF00622">
    <property type="entry name" value="SPRY"/>
    <property type="match status" value="1"/>
</dbReference>
<dbReference type="InParanoid" id="D2VG86"/>
<accession>D2VG86</accession>
<reference evidence="3 4" key="1">
    <citation type="journal article" date="2010" name="Cell">
        <title>The genome of Naegleria gruberi illuminates early eukaryotic versatility.</title>
        <authorList>
            <person name="Fritz-Laylin L.K."/>
            <person name="Prochnik S.E."/>
            <person name="Ginger M.L."/>
            <person name="Dacks J.B."/>
            <person name="Carpenter M.L."/>
            <person name="Field M.C."/>
            <person name="Kuo A."/>
            <person name="Paredez A."/>
            <person name="Chapman J."/>
            <person name="Pham J."/>
            <person name="Shu S."/>
            <person name="Neupane R."/>
            <person name="Cipriano M."/>
            <person name="Mancuso J."/>
            <person name="Tu H."/>
            <person name="Salamov A."/>
            <person name="Lindquist E."/>
            <person name="Shapiro H."/>
            <person name="Lucas S."/>
            <person name="Grigoriev I.V."/>
            <person name="Cande W.Z."/>
            <person name="Fulton C."/>
            <person name="Rokhsar D.S."/>
            <person name="Dawson S.C."/>
        </authorList>
    </citation>
    <scope>NUCLEOTIDE SEQUENCE [LARGE SCALE GENOMIC DNA]</scope>
    <source>
        <strain evidence="3 4">NEG-M</strain>
    </source>
</reference>
<evidence type="ECO:0000259" key="2">
    <source>
        <dbReference type="PROSITE" id="PS50181"/>
    </source>
</evidence>
<dbReference type="GeneID" id="8856771"/>
<keyword evidence="4" id="KW-1185">Reference proteome</keyword>
<dbReference type="Gene3D" id="2.60.120.920">
    <property type="match status" value="1"/>
</dbReference>